<dbReference type="PANTHER" id="PTHR12677">
    <property type="entry name" value="GOLGI APPARATUS MEMBRANE PROTEIN TVP38-RELATED"/>
    <property type="match status" value="1"/>
</dbReference>
<dbReference type="EMBL" id="JBFAKC010000004">
    <property type="protein sequence ID" value="MEV0707959.1"/>
    <property type="molecule type" value="Genomic_DNA"/>
</dbReference>
<keyword evidence="6 7" id="KW-0472">Membrane</keyword>
<evidence type="ECO:0000256" key="1">
    <source>
        <dbReference type="ARBA" id="ARBA00004651"/>
    </source>
</evidence>
<keyword evidence="4 7" id="KW-0812">Transmembrane</keyword>
<feature type="domain" description="VTT" evidence="9">
    <location>
        <begin position="71"/>
        <end position="188"/>
    </location>
</feature>
<keyword evidence="5 7" id="KW-1133">Transmembrane helix</keyword>
<evidence type="ECO:0000313" key="10">
    <source>
        <dbReference type="EMBL" id="MEV0707959.1"/>
    </source>
</evidence>
<keyword evidence="11" id="KW-1185">Reference proteome</keyword>
<evidence type="ECO:0000256" key="7">
    <source>
        <dbReference type="RuleBase" id="RU366058"/>
    </source>
</evidence>
<accession>A0ABV3FRC0</accession>
<keyword evidence="3 7" id="KW-1003">Cell membrane</keyword>
<gene>
    <name evidence="10" type="ORF">AB0I48_10375</name>
</gene>
<comment type="subcellular location">
    <subcellularLocation>
        <location evidence="1 7">Cell membrane</location>
        <topology evidence="1 7">Multi-pass membrane protein</topology>
    </subcellularLocation>
</comment>
<dbReference type="RefSeq" id="WP_357782110.1">
    <property type="nucleotide sequence ID" value="NZ_JBFAKC010000004.1"/>
</dbReference>
<sequence>MNDEDDSAPGGRWRHTARLAACVIFLLGMFYLVAVARVIDIDGVRSMVAATGPAAPFVYVPVSAVLGAILIPGPILAAGSGLLFGPLVGTFVTLGATVGTATISSFLGQRAGRDSARALLGTARSDRIDAQVERHGLWAVVGQRFVPGIPDAMASYVFGAFGIPLWQMAAGSFIGSAPRAFVYTALGASIGDLSAPLAYTAIAVWCATAIIGTFAAHRGIKHWRRREVRREPDIESTPEETSRPLVCSEGTDPHA</sequence>
<evidence type="ECO:0000256" key="6">
    <source>
        <dbReference type="ARBA" id="ARBA00023136"/>
    </source>
</evidence>
<feature type="transmembrane region" description="Helical" evidence="7">
    <location>
        <begin position="16"/>
        <end position="36"/>
    </location>
</feature>
<feature type="transmembrane region" description="Helical" evidence="7">
    <location>
        <begin position="83"/>
        <end position="107"/>
    </location>
</feature>
<evidence type="ECO:0000259" key="9">
    <source>
        <dbReference type="Pfam" id="PF09335"/>
    </source>
</evidence>
<feature type="transmembrane region" description="Helical" evidence="7">
    <location>
        <begin position="57"/>
        <end position="77"/>
    </location>
</feature>
<evidence type="ECO:0000256" key="8">
    <source>
        <dbReference type="SAM" id="MobiDB-lite"/>
    </source>
</evidence>
<evidence type="ECO:0000256" key="2">
    <source>
        <dbReference type="ARBA" id="ARBA00008640"/>
    </source>
</evidence>
<feature type="transmembrane region" description="Helical" evidence="7">
    <location>
        <begin position="197"/>
        <end position="216"/>
    </location>
</feature>
<dbReference type="PANTHER" id="PTHR12677:SF58">
    <property type="entry name" value="TVP38_TMEM64 FAMILY MEMBRANE PROTEIN RV0625C"/>
    <property type="match status" value="1"/>
</dbReference>
<evidence type="ECO:0000313" key="11">
    <source>
        <dbReference type="Proteomes" id="UP001551695"/>
    </source>
</evidence>
<comment type="similarity">
    <text evidence="2 7">Belongs to the TVP38/TMEM64 family.</text>
</comment>
<evidence type="ECO:0000256" key="5">
    <source>
        <dbReference type="ARBA" id="ARBA00022989"/>
    </source>
</evidence>
<evidence type="ECO:0000256" key="3">
    <source>
        <dbReference type="ARBA" id="ARBA00022475"/>
    </source>
</evidence>
<feature type="region of interest" description="Disordered" evidence="8">
    <location>
        <begin position="230"/>
        <end position="255"/>
    </location>
</feature>
<comment type="caution">
    <text evidence="10">The sequence shown here is derived from an EMBL/GenBank/DDBJ whole genome shotgun (WGS) entry which is preliminary data.</text>
</comment>
<organism evidence="10 11">
    <name type="scientific">Nocardia aurea</name>
    <dbReference type="NCBI Taxonomy" id="2144174"/>
    <lineage>
        <taxon>Bacteria</taxon>
        <taxon>Bacillati</taxon>
        <taxon>Actinomycetota</taxon>
        <taxon>Actinomycetes</taxon>
        <taxon>Mycobacteriales</taxon>
        <taxon>Nocardiaceae</taxon>
        <taxon>Nocardia</taxon>
    </lineage>
</organism>
<dbReference type="InterPro" id="IPR015414">
    <property type="entry name" value="TMEM64"/>
</dbReference>
<name>A0ABV3FRC0_9NOCA</name>
<proteinExistence type="inferred from homology"/>
<feature type="transmembrane region" description="Helical" evidence="7">
    <location>
        <begin position="153"/>
        <end position="177"/>
    </location>
</feature>
<dbReference type="Pfam" id="PF09335">
    <property type="entry name" value="VTT_dom"/>
    <property type="match status" value="1"/>
</dbReference>
<protein>
    <recommendedName>
        <fullName evidence="7">TVP38/TMEM64 family membrane protein</fullName>
    </recommendedName>
</protein>
<evidence type="ECO:0000256" key="4">
    <source>
        <dbReference type="ARBA" id="ARBA00022692"/>
    </source>
</evidence>
<dbReference type="Proteomes" id="UP001551695">
    <property type="component" value="Unassembled WGS sequence"/>
</dbReference>
<reference evidence="10 11" key="1">
    <citation type="submission" date="2024-06" db="EMBL/GenBank/DDBJ databases">
        <title>The Natural Products Discovery Center: Release of the First 8490 Sequenced Strains for Exploring Actinobacteria Biosynthetic Diversity.</title>
        <authorList>
            <person name="Kalkreuter E."/>
            <person name="Kautsar S.A."/>
            <person name="Yang D."/>
            <person name="Bader C.D."/>
            <person name="Teijaro C.N."/>
            <person name="Fluegel L."/>
            <person name="Davis C.M."/>
            <person name="Simpson J.R."/>
            <person name="Lauterbach L."/>
            <person name="Steele A.D."/>
            <person name="Gui C."/>
            <person name="Meng S."/>
            <person name="Li G."/>
            <person name="Viehrig K."/>
            <person name="Ye F."/>
            <person name="Su P."/>
            <person name="Kiefer A.F."/>
            <person name="Nichols A."/>
            <person name="Cepeda A.J."/>
            <person name="Yan W."/>
            <person name="Fan B."/>
            <person name="Jiang Y."/>
            <person name="Adhikari A."/>
            <person name="Zheng C.-J."/>
            <person name="Schuster L."/>
            <person name="Cowan T.M."/>
            <person name="Smanski M.J."/>
            <person name="Chevrette M.G."/>
            <person name="De Carvalho L.P.S."/>
            <person name="Shen B."/>
        </authorList>
    </citation>
    <scope>NUCLEOTIDE SEQUENCE [LARGE SCALE GENOMIC DNA]</scope>
    <source>
        <strain evidence="10 11">NPDC050403</strain>
    </source>
</reference>
<dbReference type="InterPro" id="IPR032816">
    <property type="entry name" value="VTT_dom"/>
</dbReference>